<dbReference type="FunFam" id="1.10.8.350:FF:000001">
    <property type="entry name" value="Lytic murein transglycosylase B"/>
    <property type="match status" value="1"/>
</dbReference>
<feature type="chain" id="PRO_5010332952" evidence="1">
    <location>
        <begin position="19"/>
        <end position="407"/>
    </location>
</feature>
<dbReference type="InterPro" id="IPR036365">
    <property type="entry name" value="PGBD-like_sf"/>
</dbReference>
<keyword evidence="1" id="KW-0732">Signal</keyword>
<dbReference type="Pfam" id="PF13406">
    <property type="entry name" value="SLT_2"/>
    <property type="match status" value="1"/>
</dbReference>
<dbReference type="SUPFAM" id="SSF47090">
    <property type="entry name" value="PGBD-like"/>
    <property type="match status" value="1"/>
</dbReference>
<dbReference type="GO" id="GO:0008933">
    <property type="term" value="F:peptidoglycan lytic transglycosylase activity"/>
    <property type="evidence" value="ECO:0007669"/>
    <property type="project" value="TreeGrafter"/>
</dbReference>
<proteinExistence type="predicted"/>
<dbReference type="InterPro" id="IPR036366">
    <property type="entry name" value="PGBDSf"/>
</dbReference>
<reference evidence="4 5" key="1">
    <citation type="submission" date="2016-10" db="EMBL/GenBank/DDBJ databases">
        <authorList>
            <person name="de Groot N.N."/>
        </authorList>
    </citation>
    <scope>NUCLEOTIDE SEQUENCE [LARGE SCALE GENOMIC DNA]</scope>
    <source>
        <strain evidence="4 5">CGMCC 1.10836</strain>
    </source>
</reference>
<dbReference type="InterPro" id="IPR011970">
    <property type="entry name" value="MltB_2"/>
</dbReference>
<dbReference type="PANTHER" id="PTHR30163">
    <property type="entry name" value="MEMBRANE-BOUND LYTIC MUREIN TRANSGLYCOSYLASE B"/>
    <property type="match status" value="1"/>
</dbReference>
<dbReference type="InterPro" id="IPR002477">
    <property type="entry name" value="Peptidoglycan-bd-like"/>
</dbReference>
<dbReference type="Gene3D" id="1.10.8.350">
    <property type="entry name" value="Bacterial muramidase"/>
    <property type="match status" value="1"/>
</dbReference>
<dbReference type="OrthoDB" id="9808544at2"/>
<evidence type="ECO:0000313" key="5">
    <source>
        <dbReference type="Proteomes" id="UP000183002"/>
    </source>
</evidence>
<dbReference type="Proteomes" id="UP000183002">
    <property type="component" value="Unassembled WGS sequence"/>
</dbReference>
<dbReference type="AlphaFoldDB" id="A0A1H8E8G6"/>
<dbReference type="InterPro" id="IPR043426">
    <property type="entry name" value="MltB-like"/>
</dbReference>
<feature type="domain" description="Peptidoglycan binding-like" evidence="2">
    <location>
        <begin position="352"/>
        <end position="406"/>
    </location>
</feature>
<dbReference type="GO" id="GO:0009253">
    <property type="term" value="P:peptidoglycan catabolic process"/>
    <property type="evidence" value="ECO:0007669"/>
    <property type="project" value="TreeGrafter"/>
</dbReference>
<dbReference type="Pfam" id="PF01471">
    <property type="entry name" value="PG_binding_1"/>
    <property type="match status" value="1"/>
</dbReference>
<dbReference type="NCBIfam" id="TIGR02283">
    <property type="entry name" value="MltB_2"/>
    <property type="match status" value="1"/>
</dbReference>
<gene>
    <name evidence="4" type="ORF">SAMN05216227_100877</name>
</gene>
<dbReference type="RefSeq" id="WP_082224867.1">
    <property type="nucleotide sequence ID" value="NZ_FOCO01000008.1"/>
</dbReference>
<dbReference type="InterPro" id="IPR031304">
    <property type="entry name" value="SLT_2"/>
</dbReference>
<dbReference type="Gene3D" id="1.10.101.10">
    <property type="entry name" value="PGBD-like superfamily/PGBD"/>
    <property type="match status" value="1"/>
</dbReference>
<feature type="domain" description="Transglycosylase SLT" evidence="3">
    <location>
        <begin position="40"/>
        <end position="330"/>
    </location>
</feature>
<feature type="signal peptide" evidence="1">
    <location>
        <begin position="1"/>
        <end position="18"/>
    </location>
</feature>
<accession>A0A1H8E8G6</accession>
<evidence type="ECO:0000259" key="2">
    <source>
        <dbReference type="Pfam" id="PF01471"/>
    </source>
</evidence>
<dbReference type="InterPro" id="IPR023346">
    <property type="entry name" value="Lysozyme-like_dom_sf"/>
</dbReference>
<evidence type="ECO:0000313" key="4">
    <source>
        <dbReference type="EMBL" id="SEN15147.1"/>
    </source>
</evidence>
<organism evidence="4 5">
    <name type="scientific">Pseudorhodobacter antarcticus</name>
    <dbReference type="NCBI Taxonomy" id="1077947"/>
    <lineage>
        <taxon>Bacteria</taxon>
        <taxon>Pseudomonadati</taxon>
        <taxon>Pseudomonadota</taxon>
        <taxon>Alphaproteobacteria</taxon>
        <taxon>Rhodobacterales</taxon>
        <taxon>Paracoccaceae</taxon>
        <taxon>Pseudorhodobacter</taxon>
    </lineage>
</organism>
<keyword evidence="5" id="KW-1185">Reference proteome</keyword>
<protein>
    <submittedName>
        <fullName evidence="4">Lytic murein transglycosylase</fullName>
    </submittedName>
</protein>
<evidence type="ECO:0000259" key="3">
    <source>
        <dbReference type="Pfam" id="PF13406"/>
    </source>
</evidence>
<dbReference type="Gene3D" id="1.10.530.10">
    <property type="match status" value="1"/>
</dbReference>
<dbReference type="PANTHER" id="PTHR30163:SF8">
    <property type="entry name" value="LYTIC MUREIN TRANSGLYCOSYLASE"/>
    <property type="match status" value="1"/>
</dbReference>
<dbReference type="STRING" id="1077947.SAMN05216227_100877"/>
<name>A0A1H8E8G6_9RHOB</name>
<evidence type="ECO:0000256" key="1">
    <source>
        <dbReference type="SAM" id="SignalP"/>
    </source>
</evidence>
<dbReference type="EMBL" id="FOCO01000008">
    <property type="protein sequence ID" value="SEN15147.1"/>
    <property type="molecule type" value="Genomic_DNA"/>
</dbReference>
<sequence>MRILLTLAVACMASTGFANPTPVNVSATVQAAGGDTAGLQTWLAAFRTRAAAVGITAATMDASLVGLDYDPDVIRRDRNQSEFTKTIWDYLDTAASDDRVANGRAALQKHGAVLDQIAAKYGVDKEVVVAIWGLESAYGTFRGSVRTLQSLATLAYDGRRAAFFEGELLAALKILQAGDTVAANMQGSWAGAMGHTQFMPSSFLAYAVDFDGDGKRNIWGDDPTDALASAAAYLAGFGWTKGAPWGLEITLPAGFDYDQTSERVKKPVADWQALGVRPVGGGDLPDHGAASVLLPGGARGAAFLIFSNFQVIERYNTADAYVIAIGHLADMLKGGPRIAASWPRDLRALTMDERLDLQTRLTAAGFDTKGVDGRMGPNTIAAVKAFQRSKGIIPDGYPSTEILQKLP</sequence>
<dbReference type="SUPFAM" id="SSF53955">
    <property type="entry name" value="Lysozyme-like"/>
    <property type="match status" value="1"/>
</dbReference>